<comment type="caution">
    <text evidence="1">The sequence shown here is derived from an EMBL/GenBank/DDBJ whole genome shotgun (WGS) entry which is preliminary data.</text>
</comment>
<accession>A0A9D1IFS6</accession>
<sequence>MQAKSYTAPDFQTTHFDLEEDIASVSPITVGTDLIDGGNDGWIDI</sequence>
<organism evidence="1 2">
    <name type="scientific">Candidatus Fimenecus excrementigallinarum</name>
    <dbReference type="NCBI Taxonomy" id="2840816"/>
    <lineage>
        <taxon>Bacteria</taxon>
        <taxon>Bacillati</taxon>
        <taxon>Bacillota</taxon>
        <taxon>Clostridia</taxon>
        <taxon>Candidatus Fimenecus</taxon>
    </lineage>
</organism>
<gene>
    <name evidence="1" type="ORF">IAC53_05840</name>
</gene>
<dbReference type="EMBL" id="DVMW01000036">
    <property type="protein sequence ID" value="HIU36105.1"/>
    <property type="molecule type" value="Genomic_DNA"/>
</dbReference>
<reference evidence="1" key="1">
    <citation type="submission" date="2020-10" db="EMBL/GenBank/DDBJ databases">
        <authorList>
            <person name="Gilroy R."/>
        </authorList>
    </citation>
    <scope>NUCLEOTIDE SEQUENCE</scope>
    <source>
        <strain evidence="1">ChiGjej1B1-19959</strain>
    </source>
</reference>
<name>A0A9D1IFS6_9FIRM</name>
<evidence type="ECO:0008006" key="3">
    <source>
        <dbReference type="Google" id="ProtNLM"/>
    </source>
</evidence>
<dbReference type="AlphaFoldDB" id="A0A9D1IFS6"/>
<reference evidence="1" key="2">
    <citation type="journal article" date="2021" name="PeerJ">
        <title>Extensive microbial diversity within the chicken gut microbiome revealed by metagenomics and culture.</title>
        <authorList>
            <person name="Gilroy R."/>
            <person name="Ravi A."/>
            <person name="Getino M."/>
            <person name="Pursley I."/>
            <person name="Horton D.L."/>
            <person name="Alikhan N.F."/>
            <person name="Baker D."/>
            <person name="Gharbi K."/>
            <person name="Hall N."/>
            <person name="Watson M."/>
            <person name="Adriaenssens E.M."/>
            <person name="Foster-Nyarko E."/>
            <person name="Jarju S."/>
            <person name="Secka A."/>
            <person name="Antonio M."/>
            <person name="Oren A."/>
            <person name="Chaudhuri R.R."/>
            <person name="La Ragione R."/>
            <person name="Hildebrand F."/>
            <person name="Pallen M.J."/>
        </authorList>
    </citation>
    <scope>NUCLEOTIDE SEQUENCE</scope>
    <source>
        <strain evidence="1">ChiGjej1B1-19959</strain>
    </source>
</reference>
<evidence type="ECO:0000313" key="1">
    <source>
        <dbReference type="EMBL" id="HIU36105.1"/>
    </source>
</evidence>
<proteinExistence type="predicted"/>
<dbReference type="Proteomes" id="UP000824071">
    <property type="component" value="Unassembled WGS sequence"/>
</dbReference>
<protein>
    <recommendedName>
        <fullName evidence="3">Lasso peptide</fullName>
    </recommendedName>
</protein>
<evidence type="ECO:0000313" key="2">
    <source>
        <dbReference type="Proteomes" id="UP000824071"/>
    </source>
</evidence>